<comment type="caution">
    <text evidence="1">The sequence shown here is derived from an EMBL/GenBank/DDBJ whole genome shotgun (WGS) entry which is preliminary data.</text>
</comment>
<dbReference type="InterPro" id="IPR021247">
    <property type="entry name" value="DUF2785"/>
</dbReference>
<gene>
    <name evidence="1" type="ORF">ACFFLM_16955</name>
</gene>
<proteinExistence type="predicted"/>
<name>A0ABV6B1M0_9DEIO</name>
<dbReference type="Proteomes" id="UP001589733">
    <property type="component" value="Unassembled WGS sequence"/>
</dbReference>
<sequence length="273" mass="30902">MIDWQKIVRNDYVVPDSVNPIDLLPELFEMLGNSDPKIRDEQARSTLAHWIRVGYLDAALRDVGDECATNLQSQNVLLRSFSALILGESLRRYRINPFLAGHIPAIWIQSWYRWYSSEPDVRSFDEDSGWIYTVAHGADVACQIALLETSNDGLRHLTELLTERLVSLPIHLNQGEDDRLALAMLAILSQPDFEPEDTQHWMRVHKMVCLEKVAGVSTPGAALALRSLHSLHSFLSLGVTLDDEVLTPAYPKETIEAVQKTLQLIYPYTRARA</sequence>
<protein>
    <submittedName>
        <fullName evidence="1">DUF2785 domain-containing protein</fullName>
    </submittedName>
</protein>
<organism evidence="1 2">
    <name type="scientific">Deinococcus oregonensis</name>
    <dbReference type="NCBI Taxonomy" id="1805970"/>
    <lineage>
        <taxon>Bacteria</taxon>
        <taxon>Thermotogati</taxon>
        <taxon>Deinococcota</taxon>
        <taxon>Deinococci</taxon>
        <taxon>Deinococcales</taxon>
        <taxon>Deinococcaceae</taxon>
        <taxon>Deinococcus</taxon>
    </lineage>
</organism>
<dbReference type="EMBL" id="JBHLYR010000052">
    <property type="protein sequence ID" value="MFB9993654.1"/>
    <property type="molecule type" value="Genomic_DNA"/>
</dbReference>
<keyword evidence="2" id="KW-1185">Reference proteome</keyword>
<evidence type="ECO:0000313" key="1">
    <source>
        <dbReference type="EMBL" id="MFB9993654.1"/>
    </source>
</evidence>
<dbReference type="RefSeq" id="WP_380012914.1">
    <property type="nucleotide sequence ID" value="NZ_JBHLYR010000052.1"/>
</dbReference>
<dbReference type="Pfam" id="PF10978">
    <property type="entry name" value="DUF2785"/>
    <property type="match status" value="1"/>
</dbReference>
<evidence type="ECO:0000313" key="2">
    <source>
        <dbReference type="Proteomes" id="UP001589733"/>
    </source>
</evidence>
<reference evidence="1 2" key="1">
    <citation type="submission" date="2024-09" db="EMBL/GenBank/DDBJ databases">
        <authorList>
            <person name="Sun Q."/>
            <person name="Mori K."/>
        </authorList>
    </citation>
    <scope>NUCLEOTIDE SEQUENCE [LARGE SCALE GENOMIC DNA]</scope>
    <source>
        <strain evidence="1 2">JCM 13503</strain>
    </source>
</reference>
<accession>A0ABV6B1M0</accession>